<dbReference type="EMBL" id="KZ308780">
    <property type="protein sequence ID" value="KAG8234108.1"/>
    <property type="molecule type" value="Genomic_DNA"/>
</dbReference>
<dbReference type="PANTHER" id="PTHR12917:SF1">
    <property type="entry name" value="AT13091P"/>
    <property type="match status" value="1"/>
</dbReference>
<dbReference type="GO" id="GO:0006508">
    <property type="term" value="P:proteolysis"/>
    <property type="evidence" value="ECO:0007669"/>
    <property type="project" value="UniProtKB-KW"/>
</dbReference>
<dbReference type="CDD" id="cd00303">
    <property type="entry name" value="retropepsin_like"/>
    <property type="match status" value="1"/>
</dbReference>
<proteinExistence type="inferred from homology"/>
<dbReference type="PROSITE" id="PS00141">
    <property type="entry name" value="ASP_PROTEASE"/>
    <property type="match status" value="1"/>
</dbReference>
<dbReference type="GO" id="GO:0004190">
    <property type="term" value="F:aspartic-type endopeptidase activity"/>
    <property type="evidence" value="ECO:0007669"/>
    <property type="project" value="UniProtKB-KW"/>
</dbReference>
<dbReference type="Pfam" id="PF13975">
    <property type="entry name" value="gag-asp_proteas"/>
    <property type="match status" value="1"/>
</dbReference>
<evidence type="ECO:0000256" key="1">
    <source>
        <dbReference type="ARBA" id="ARBA00009136"/>
    </source>
</evidence>
<evidence type="ECO:0000256" key="2">
    <source>
        <dbReference type="ARBA" id="ARBA00022670"/>
    </source>
</evidence>
<comment type="caution">
    <text evidence="5">The sequence shown here is derived from an EMBL/GenBank/DDBJ whole genome shotgun (WGS) entry which is preliminary data.</text>
</comment>
<organism evidence="5 6">
    <name type="scientific">Ladona fulva</name>
    <name type="common">Scarce chaser dragonfly</name>
    <name type="synonym">Libellula fulva</name>
    <dbReference type="NCBI Taxonomy" id="123851"/>
    <lineage>
        <taxon>Eukaryota</taxon>
        <taxon>Metazoa</taxon>
        <taxon>Ecdysozoa</taxon>
        <taxon>Arthropoda</taxon>
        <taxon>Hexapoda</taxon>
        <taxon>Insecta</taxon>
        <taxon>Pterygota</taxon>
        <taxon>Palaeoptera</taxon>
        <taxon>Odonata</taxon>
        <taxon>Epiprocta</taxon>
        <taxon>Anisoptera</taxon>
        <taxon>Libelluloidea</taxon>
        <taxon>Libellulidae</taxon>
        <taxon>Ladona</taxon>
    </lineage>
</organism>
<protein>
    <recommendedName>
        <fullName evidence="7">Peptidase A2 domain-containing protein</fullName>
    </recommendedName>
</protein>
<accession>A0A8K0P6M4</accession>
<dbReference type="InterPro" id="IPR001969">
    <property type="entry name" value="Aspartic_peptidase_AS"/>
</dbReference>
<dbReference type="OrthoDB" id="425619at2759"/>
<comment type="similarity">
    <text evidence="1">Belongs to the DDI1 family.</text>
</comment>
<reference evidence="5" key="2">
    <citation type="submission" date="2017-10" db="EMBL/GenBank/DDBJ databases">
        <title>Ladona fulva Genome sequencing and assembly.</title>
        <authorList>
            <person name="Murali S."/>
            <person name="Richards S."/>
            <person name="Bandaranaike D."/>
            <person name="Bellair M."/>
            <person name="Blankenburg K."/>
            <person name="Chao H."/>
            <person name="Dinh H."/>
            <person name="Doddapaneni H."/>
            <person name="Dugan-Rocha S."/>
            <person name="Elkadiri S."/>
            <person name="Gnanaolivu R."/>
            <person name="Hernandez B."/>
            <person name="Skinner E."/>
            <person name="Javaid M."/>
            <person name="Lee S."/>
            <person name="Li M."/>
            <person name="Ming W."/>
            <person name="Munidasa M."/>
            <person name="Muniz J."/>
            <person name="Nguyen L."/>
            <person name="Hughes D."/>
            <person name="Osuji N."/>
            <person name="Pu L.-L."/>
            <person name="Puazo M."/>
            <person name="Qu C."/>
            <person name="Quiroz J."/>
            <person name="Raj R."/>
            <person name="Weissenberger G."/>
            <person name="Xin Y."/>
            <person name="Zou X."/>
            <person name="Han Y."/>
            <person name="Worley K."/>
            <person name="Muzny D."/>
            <person name="Gibbs R."/>
        </authorList>
    </citation>
    <scope>NUCLEOTIDE SEQUENCE</scope>
    <source>
        <strain evidence="5">Sampled in the wild</strain>
    </source>
</reference>
<evidence type="ECO:0000256" key="3">
    <source>
        <dbReference type="ARBA" id="ARBA00022750"/>
    </source>
</evidence>
<evidence type="ECO:0000256" key="4">
    <source>
        <dbReference type="ARBA" id="ARBA00022801"/>
    </source>
</evidence>
<keyword evidence="2" id="KW-0645">Protease</keyword>
<dbReference type="PANTHER" id="PTHR12917">
    <property type="entry name" value="ASPARTYL PROTEASE DDI-RELATED"/>
    <property type="match status" value="1"/>
</dbReference>
<sequence length="137" mass="15694">MLVDTGASVTLINEKIADRQKIKPIKSRRNVILKTVTRETSPIRHECQLDIRLGEKRKVQRVYVAKMMDDCIVRLDFLRKNECVLDINRNSLCFKDREEALADNKEELSISNCILRATEAVDILPDSEAEIPVNAEV</sequence>
<keyword evidence="6" id="KW-1185">Reference proteome</keyword>
<keyword evidence="4" id="KW-0378">Hydrolase</keyword>
<dbReference type="SUPFAM" id="SSF50630">
    <property type="entry name" value="Acid proteases"/>
    <property type="match status" value="1"/>
</dbReference>
<reference evidence="5" key="1">
    <citation type="submission" date="2013-04" db="EMBL/GenBank/DDBJ databases">
        <authorList>
            <person name="Qu J."/>
            <person name="Murali S.C."/>
            <person name="Bandaranaike D."/>
            <person name="Bellair M."/>
            <person name="Blankenburg K."/>
            <person name="Chao H."/>
            <person name="Dinh H."/>
            <person name="Doddapaneni H."/>
            <person name="Downs B."/>
            <person name="Dugan-Rocha S."/>
            <person name="Elkadiri S."/>
            <person name="Gnanaolivu R.D."/>
            <person name="Hernandez B."/>
            <person name="Javaid M."/>
            <person name="Jayaseelan J.C."/>
            <person name="Lee S."/>
            <person name="Li M."/>
            <person name="Ming W."/>
            <person name="Munidasa M."/>
            <person name="Muniz J."/>
            <person name="Nguyen L."/>
            <person name="Ongeri F."/>
            <person name="Osuji N."/>
            <person name="Pu L.-L."/>
            <person name="Puazo M."/>
            <person name="Qu C."/>
            <person name="Quiroz J."/>
            <person name="Raj R."/>
            <person name="Weissenberger G."/>
            <person name="Xin Y."/>
            <person name="Zou X."/>
            <person name="Han Y."/>
            <person name="Richards S."/>
            <person name="Worley K."/>
            <person name="Muzny D."/>
            <person name="Gibbs R."/>
        </authorList>
    </citation>
    <scope>NUCLEOTIDE SEQUENCE</scope>
    <source>
        <strain evidence="5">Sampled in the wild</strain>
    </source>
</reference>
<name>A0A8K0P6M4_LADFU</name>
<evidence type="ECO:0000313" key="6">
    <source>
        <dbReference type="Proteomes" id="UP000792457"/>
    </source>
</evidence>
<dbReference type="AlphaFoldDB" id="A0A8K0P6M4"/>
<evidence type="ECO:0000313" key="5">
    <source>
        <dbReference type="EMBL" id="KAG8234108.1"/>
    </source>
</evidence>
<evidence type="ECO:0008006" key="7">
    <source>
        <dbReference type="Google" id="ProtNLM"/>
    </source>
</evidence>
<gene>
    <name evidence="5" type="ORF">J437_LFUL010955</name>
</gene>
<dbReference type="Gene3D" id="2.40.70.10">
    <property type="entry name" value="Acid Proteases"/>
    <property type="match status" value="1"/>
</dbReference>
<dbReference type="InterPro" id="IPR021109">
    <property type="entry name" value="Peptidase_aspartic_dom_sf"/>
</dbReference>
<keyword evidence="3" id="KW-0064">Aspartyl protease</keyword>
<dbReference type="Proteomes" id="UP000792457">
    <property type="component" value="Unassembled WGS sequence"/>
</dbReference>